<evidence type="ECO:0000256" key="12">
    <source>
        <dbReference type="ARBA" id="ARBA00047398"/>
    </source>
</evidence>
<evidence type="ECO:0000256" key="4">
    <source>
        <dbReference type="ARBA" id="ARBA00022490"/>
    </source>
</evidence>
<evidence type="ECO:0000259" key="15">
    <source>
        <dbReference type="SMART" id="SM00840"/>
    </source>
</evidence>
<keyword evidence="10 13" id="KW-0648">Protein biosynthesis</keyword>
<dbReference type="Gene3D" id="1.20.120.1910">
    <property type="entry name" value="Cysteine-tRNA ligase, C-terminal anti-codon recognition domain"/>
    <property type="match status" value="1"/>
</dbReference>
<dbReference type="InterPro" id="IPR024909">
    <property type="entry name" value="Cys-tRNA/MSH_ligase"/>
</dbReference>
<dbReference type="SMART" id="SM00840">
    <property type="entry name" value="DALR_2"/>
    <property type="match status" value="1"/>
</dbReference>
<dbReference type="Pfam" id="PF01406">
    <property type="entry name" value="tRNA-synt_1e"/>
    <property type="match status" value="1"/>
</dbReference>
<dbReference type="PRINTS" id="PR00983">
    <property type="entry name" value="TRNASYNTHCYS"/>
</dbReference>
<dbReference type="PANTHER" id="PTHR10890">
    <property type="entry name" value="CYSTEINYL-TRNA SYNTHETASE"/>
    <property type="match status" value="1"/>
</dbReference>
<dbReference type="HAMAP" id="MF_00041">
    <property type="entry name" value="Cys_tRNA_synth"/>
    <property type="match status" value="1"/>
</dbReference>
<evidence type="ECO:0000256" key="13">
    <source>
        <dbReference type="HAMAP-Rule" id="MF_00041"/>
    </source>
</evidence>
<evidence type="ECO:0000256" key="7">
    <source>
        <dbReference type="ARBA" id="ARBA00022741"/>
    </source>
</evidence>
<evidence type="ECO:0000256" key="14">
    <source>
        <dbReference type="SAM" id="Coils"/>
    </source>
</evidence>
<gene>
    <name evidence="13 16" type="primary">cysS</name>
    <name evidence="16" type="ORF">NYR52_01100</name>
</gene>
<dbReference type="InterPro" id="IPR032678">
    <property type="entry name" value="tRNA-synt_1_cat_dom"/>
</dbReference>
<organism evidence="16 17">
    <name type="scientific">Laceyella sacchari</name>
    <name type="common">Thermoactinomyces thalpophilus</name>
    <dbReference type="NCBI Taxonomy" id="37482"/>
    <lineage>
        <taxon>Bacteria</taxon>
        <taxon>Bacillati</taxon>
        <taxon>Bacillota</taxon>
        <taxon>Bacilli</taxon>
        <taxon>Bacillales</taxon>
        <taxon>Thermoactinomycetaceae</taxon>
        <taxon>Laceyella</taxon>
    </lineage>
</organism>
<evidence type="ECO:0000256" key="5">
    <source>
        <dbReference type="ARBA" id="ARBA00022598"/>
    </source>
</evidence>
<evidence type="ECO:0000256" key="10">
    <source>
        <dbReference type="ARBA" id="ARBA00022917"/>
    </source>
</evidence>
<feature type="binding site" evidence="13">
    <location>
        <position position="240"/>
    </location>
    <ligand>
        <name>Zn(2+)</name>
        <dbReference type="ChEBI" id="CHEBI:29105"/>
    </ligand>
</feature>
<feature type="binding site" evidence="13">
    <location>
        <position position="211"/>
    </location>
    <ligand>
        <name>Zn(2+)</name>
        <dbReference type="ChEBI" id="CHEBI:29105"/>
    </ligand>
</feature>
<evidence type="ECO:0000256" key="11">
    <source>
        <dbReference type="ARBA" id="ARBA00023146"/>
    </source>
</evidence>
<dbReference type="Gene3D" id="3.40.50.620">
    <property type="entry name" value="HUPs"/>
    <property type="match status" value="1"/>
</dbReference>
<keyword evidence="6 13" id="KW-0479">Metal-binding</keyword>
<feature type="coiled-coil region" evidence="14">
    <location>
        <begin position="416"/>
        <end position="443"/>
    </location>
</feature>
<dbReference type="NCBIfam" id="TIGR00435">
    <property type="entry name" value="cysS"/>
    <property type="match status" value="1"/>
</dbReference>
<keyword evidence="17" id="KW-1185">Reference proteome</keyword>
<keyword evidence="11 13" id="KW-0030">Aminoacyl-tRNA synthetase</keyword>
<dbReference type="EMBL" id="CP103866">
    <property type="protein sequence ID" value="UWE05128.1"/>
    <property type="molecule type" value="Genomic_DNA"/>
</dbReference>
<comment type="catalytic activity">
    <reaction evidence="12 13">
        <text>tRNA(Cys) + L-cysteine + ATP = L-cysteinyl-tRNA(Cys) + AMP + diphosphate</text>
        <dbReference type="Rhea" id="RHEA:17773"/>
        <dbReference type="Rhea" id="RHEA-COMP:9661"/>
        <dbReference type="Rhea" id="RHEA-COMP:9679"/>
        <dbReference type="ChEBI" id="CHEBI:30616"/>
        <dbReference type="ChEBI" id="CHEBI:33019"/>
        <dbReference type="ChEBI" id="CHEBI:35235"/>
        <dbReference type="ChEBI" id="CHEBI:78442"/>
        <dbReference type="ChEBI" id="CHEBI:78517"/>
        <dbReference type="ChEBI" id="CHEBI:456215"/>
        <dbReference type="EC" id="6.1.1.16"/>
    </reaction>
</comment>
<dbReference type="GO" id="GO:0004817">
    <property type="term" value="F:cysteine-tRNA ligase activity"/>
    <property type="evidence" value="ECO:0007669"/>
    <property type="project" value="UniProtKB-EC"/>
</dbReference>
<feature type="binding site" evidence="13">
    <location>
        <position position="236"/>
    </location>
    <ligand>
        <name>Zn(2+)</name>
        <dbReference type="ChEBI" id="CHEBI:29105"/>
    </ligand>
</feature>
<dbReference type="EC" id="6.1.1.16" evidence="13"/>
<keyword evidence="9 13" id="KW-0067">ATP-binding</keyword>
<evidence type="ECO:0000313" key="17">
    <source>
        <dbReference type="Proteomes" id="UP001058650"/>
    </source>
</evidence>
<evidence type="ECO:0000256" key="1">
    <source>
        <dbReference type="ARBA" id="ARBA00004496"/>
    </source>
</evidence>
<dbReference type="PANTHER" id="PTHR10890:SF3">
    <property type="entry name" value="CYSTEINE--TRNA LIGASE, CYTOPLASMIC"/>
    <property type="match status" value="1"/>
</dbReference>
<feature type="binding site" evidence="13">
    <location>
        <position position="271"/>
    </location>
    <ligand>
        <name>ATP</name>
        <dbReference type="ChEBI" id="CHEBI:30616"/>
    </ligand>
</feature>
<dbReference type="InterPro" id="IPR056411">
    <property type="entry name" value="CysS_C"/>
</dbReference>
<comment type="similarity">
    <text evidence="2 13">Belongs to the class-I aminoacyl-tRNA synthetase family.</text>
</comment>
<keyword evidence="14" id="KW-0175">Coiled coil</keyword>
<protein>
    <recommendedName>
        <fullName evidence="13">Cysteine--tRNA ligase</fullName>
        <ecNumber evidence="13">6.1.1.16</ecNumber>
    </recommendedName>
    <alternativeName>
        <fullName evidence="13">Cysteinyl-tRNA synthetase</fullName>
        <shortName evidence="13">CysRS</shortName>
    </alternativeName>
</protein>
<dbReference type="Proteomes" id="UP001058650">
    <property type="component" value="Chromosome"/>
</dbReference>
<comment type="subunit">
    <text evidence="3 13">Monomer.</text>
</comment>
<evidence type="ECO:0000256" key="9">
    <source>
        <dbReference type="ARBA" id="ARBA00022840"/>
    </source>
</evidence>
<feature type="short sequence motif" description="'HIGH' region" evidence="13">
    <location>
        <begin position="32"/>
        <end position="42"/>
    </location>
</feature>
<dbReference type="RefSeq" id="WP_132223286.1">
    <property type="nucleotide sequence ID" value="NZ_CP103866.1"/>
</dbReference>
<dbReference type="Pfam" id="PF09190">
    <property type="entry name" value="DALR_2"/>
    <property type="match status" value="1"/>
</dbReference>
<feature type="binding site" evidence="13">
    <location>
        <position position="30"/>
    </location>
    <ligand>
        <name>Zn(2+)</name>
        <dbReference type="ChEBI" id="CHEBI:29105"/>
    </ligand>
</feature>
<proteinExistence type="inferred from homology"/>
<dbReference type="InterPro" id="IPR015273">
    <property type="entry name" value="Cys-tRNA-synt_Ia_DALR"/>
</dbReference>
<feature type="coiled-coil region" evidence="14">
    <location>
        <begin position="311"/>
        <end position="361"/>
    </location>
</feature>
<comment type="subcellular location">
    <subcellularLocation>
        <location evidence="1 13">Cytoplasm</location>
    </subcellularLocation>
</comment>
<dbReference type="InterPro" id="IPR014729">
    <property type="entry name" value="Rossmann-like_a/b/a_fold"/>
</dbReference>
<comment type="cofactor">
    <cofactor evidence="13">
        <name>Zn(2+)</name>
        <dbReference type="ChEBI" id="CHEBI:29105"/>
    </cofactor>
    <text evidence="13">Binds 1 zinc ion per subunit.</text>
</comment>
<evidence type="ECO:0000256" key="3">
    <source>
        <dbReference type="ARBA" id="ARBA00011245"/>
    </source>
</evidence>
<dbReference type="SUPFAM" id="SSF52374">
    <property type="entry name" value="Nucleotidylyl transferase"/>
    <property type="match status" value="1"/>
</dbReference>
<keyword evidence="4 13" id="KW-0963">Cytoplasm</keyword>
<dbReference type="SUPFAM" id="SSF47323">
    <property type="entry name" value="Anticodon-binding domain of a subclass of class I aminoacyl-tRNA synthetases"/>
    <property type="match status" value="1"/>
</dbReference>
<sequence length="468" mass="53892">MMTIRLYNTLTKSKEEFKPVHEGEVRMYVCGPTVYNYIHIGNARVFVFFDVVRRYLRQAGYRVTYVQNFTDVDDRLINASKETGLSVPEIAERYIKAYFEDMDALGVERADVHPRATEHIPEMIEAIQALIDRGYAYVKDGDVYFRSLKKENYGKLSHQSLDELKAGARIDVNEQKEHPMDFALWKAAKEPGEIRWQTPWGEGRPGWHIECSAMARKYLGDTLDIHAGGADLCFPHHENEIAQSEAWTGKTFVNYWLHNGYMKMGNEKMSKSLGNVRQVVELRREYDPKTLRYFLLSTHYRNPIVFSDEVMQQAQGSVERMQTAVDNLKHRATVAMDGEASTELLNRLEQLTEAFREAMNDDFNTANAISVIFEAVKLANETVAEAVVSKGSIMALLDWFRIHGQQVLGLVQLDEEESLDAEIEALIAERQQARKERNFQRADEIRDQLLARGIVLEDTPQGVRWKRK</sequence>
<evidence type="ECO:0000313" key="16">
    <source>
        <dbReference type="EMBL" id="UWE05128.1"/>
    </source>
</evidence>
<feature type="short sequence motif" description="'KMSKS' region" evidence="13">
    <location>
        <begin position="268"/>
        <end position="272"/>
    </location>
</feature>
<evidence type="ECO:0000256" key="2">
    <source>
        <dbReference type="ARBA" id="ARBA00005594"/>
    </source>
</evidence>
<dbReference type="Pfam" id="PF23493">
    <property type="entry name" value="CysS_C"/>
    <property type="match status" value="1"/>
</dbReference>
<dbReference type="CDD" id="cd00672">
    <property type="entry name" value="CysRS_core"/>
    <property type="match status" value="1"/>
</dbReference>
<reference evidence="16" key="1">
    <citation type="submission" date="2022-08" db="EMBL/GenBank/DDBJ databases">
        <title>The complete genome sequence of the thermophilic bacterium Laceyella sacchari FBKL4.010 reveals the basis for tetramethylpyrazine biosynthesis in Moutai-flavor Daqu.</title>
        <authorList>
            <person name="Li D."/>
            <person name="Huang W."/>
            <person name="Wang C."/>
            <person name="Qiu S."/>
        </authorList>
    </citation>
    <scope>NUCLEOTIDE SEQUENCE</scope>
    <source>
        <strain evidence="16">FBKL4.014</strain>
    </source>
</reference>
<dbReference type="InterPro" id="IPR009080">
    <property type="entry name" value="tRNAsynth_Ia_anticodon-bd"/>
</dbReference>
<evidence type="ECO:0000256" key="6">
    <source>
        <dbReference type="ARBA" id="ARBA00022723"/>
    </source>
</evidence>
<accession>A0ABY5U664</accession>
<keyword evidence="8 13" id="KW-0862">Zinc</keyword>
<keyword evidence="7 13" id="KW-0547">Nucleotide-binding</keyword>
<feature type="domain" description="Cysteinyl-tRNA synthetase class Ia DALR" evidence="15">
    <location>
        <begin position="354"/>
        <end position="419"/>
    </location>
</feature>
<name>A0ABY5U664_LACSH</name>
<evidence type="ECO:0000256" key="8">
    <source>
        <dbReference type="ARBA" id="ARBA00022833"/>
    </source>
</evidence>
<dbReference type="InterPro" id="IPR015803">
    <property type="entry name" value="Cys-tRNA-ligase"/>
</dbReference>
<keyword evidence="5 13" id="KW-0436">Ligase</keyword>